<organism evidence="1 2">
    <name type="scientific">Salicibibacter kimchii</name>
    <dbReference type="NCBI Taxonomy" id="2099786"/>
    <lineage>
        <taxon>Bacteria</taxon>
        <taxon>Bacillati</taxon>
        <taxon>Bacillota</taxon>
        <taxon>Bacilli</taxon>
        <taxon>Bacillales</taxon>
        <taxon>Bacillaceae</taxon>
        <taxon>Salicibibacter</taxon>
    </lineage>
</organism>
<gene>
    <name evidence="1" type="ORF">DT065_07690</name>
</gene>
<proteinExistence type="predicted"/>
<dbReference type="Proteomes" id="UP000252100">
    <property type="component" value="Chromosome"/>
</dbReference>
<dbReference type="OrthoDB" id="419816at2"/>
<dbReference type="AlphaFoldDB" id="A0A345BY87"/>
<evidence type="ECO:0000313" key="2">
    <source>
        <dbReference type="Proteomes" id="UP000252100"/>
    </source>
</evidence>
<protein>
    <submittedName>
        <fullName evidence="1">Uncharacterized protein</fullName>
    </submittedName>
</protein>
<sequence>MNPTDGKEQWILAHIEVQDYKDDDIAERMFQYFYRIFDKYQQKIHTIALLADPDRFFQTNSLQLSFSRHGINLCLQYV</sequence>
<dbReference type="EMBL" id="CP031092">
    <property type="protein sequence ID" value="AXF55918.1"/>
    <property type="molecule type" value="Genomic_DNA"/>
</dbReference>
<keyword evidence="2" id="KW-1185">Reference proteome</keyword>
<dbReference type="KEGG" id="rue:DT065_07690"/>
<evidence type="ECO:0000313" key="1">
    <source>
        <dbReference type="EMBL" id="AXF55918.1"/>
    </source>
</evidence>
<reference evidence="1 2" key="1">
    <citation type="journal article" date="2018" name="J. Microbiol.">
        <title>Salicibibacter kimchii gen. nov., sp. nov., a moderately halophilic and alkalitolerant bacterium in the family Bacillaceae, isolated from kimchi.</title>
        <authorList>
            <person name="Jang J.Y."/>
            <person name="Oh Y.J."/>
            <person name="Lim S.K."/>
            <person name="Park H.K."/>
            <person name="Lee C."/>
            <person name="Kim J.Y."/>
            <person name="Lee M.A."/>
            <person name="Choi H.J."/>
        </authorList>
    </citation>
    <scope>NUCLEOTIDE SEQUENCE [LARGE SCALE GENOMIC DNA]</scope>
    <source>
        <strain evidence="1 2">NKC1-1</strain>
    </source>
</reference>
<accession>A0A345BY87</accession>
<name>A0A345BY87_9BACI</name>